<organism evidence="2 3">
    <name type="scientific">Novosphingobium fuchskuhlense</name>
    <dbReference type="NCBI Taxonomy" id="1117702"/>
    <lineage>
        <taxon>Bacteria</taxon>
        <taxon>Pseudomonadati</taxon>
        <taxon>Pseudomonadota</taxon>
        <taxon>Alphaproteobacteria</taxon>
        <taxon>Sphingomonadales</taxon>
        <taxon>Sphingomonadaceae</taxon>
        <taxon>Novosphingobium</taxon>
    </lineage>
</organism>
<dbReference type="AlphaFoldDB" id="A0A124JUU1"/>
<evidence type="ECO:0008006" key="4">
    <source>
        <dbReference type="Google" id="ProtNLM"/>
    </source>
</evidence>
<evidence type="ECO:0000256" key="1">
    <source>
        <dbReference type="SAM" id="SignalP"/>
    </source>
</evidence>
<keyword evidence="1" id="KW-0732">Signal</keyword>
<comment type="caution">
    <text evidence="2">The sequence shown here is derived from an EMBL/GenBank/DDBJ whole genome shotgun (WGS) entry which is preliminary data.</text>
</comment>
<name>A0A124JUU1_9SPHN</name>
<dbReference type="STRING" id="1117702.AQZ52_08155"/>
<dbReference type="OrthoDB" id="7508236at2"/>
<gene>
    <name evidence="2" type="ORF">AQZ52_08155</name>
</gene>
<reference evidence="2 3" key="1">
    <citation type="submission" date="2015-10" db="EMBL/GenBank/DDBJ databases">
        <title>Draft genome sequence of Novosphingobium fuchskuhlense DSM 25065 isolated from a surface water sample of the southwest basin of Lake Grosse Fuchskuhle.</title>
        <authorList>
            <person name="Ruckert C."/>
            <person name="Winkler A."/>
            <person name="Glaeser J."/>
            <person name="Grossart H.-P."/>
            <person name="Kalinowski J."/>
            <person name="Glaeser S."/>
        </authorList>
    </citation>
    <scope>NUCLEOTIDE SEQUENCE [LARGE SCALE GENOMIC DNA]</scope>
    <source>
        <strain evidence="2 3">FNE08-7</strain>
    </source>
</reference>
<sequence length="186" mass="17932">MRGGLFTVIACMAGASPALAAPGQSASALGQAEAVIIAPIMAVSINDLDFGSLTSSPSASGAVTVAAEGGANYTGGASPACAGGGSCAGITPARFRVSGEAGRSYTVSGPLAITATGTLMAGGAAPALAIDALTVHLDSHAGAITRIGQLDDKGEDRIAIGGRLTVPAGTAAAHYRATLTIMVTYS</sequence>
<evidence type="ECO:0000313" key="3">
    <source>
        <dbReference type="Proteomes" id="UP000058012"/>
    </source>
</evidence>
<dbReference type="Pfam" id="PF14352">
    <property type="entry name" value="DUF4402"/>
    <property type="match status" value="1"/>
</dbReference>
<evidence type="ECO:0000313" key="2">
    <source>
        <dbReference type="EMBL" id="KUR71584.1"/>
    </source>
</evidence>
<feature type="chain" id="PRO_5007174839" description="DUF4402 domain-containing protein" evidence="1">
    <location>
        <begin position="21"/>
        <end position="186"/>
    </location>
</feature>
<dbReference type="EMBL" id="LLZS01000006">
    <property type="protein sequence ID" value="KUR71584.1"/>
    <property type="molecule type" value="Genomic_DNA"/>
</dbReference>
<dbReference type="InterPro" id="IPR025514">
    <property type="entry name" value="DUF4402"/>
</dbReference>
<dbReference type="Proteomes" id="UP000058012">
    <property type="component" value="Unassembled WGS sequence"/>
</dbReference>
<feature type="signal peptide" evidence="1">
    <location>
        <begin position="1"/>
        <end position="20"/>
    </location>
</feature>
<protein>
    <recommendedName>
        <fullName evidence="4">DUF4402 domain-containing protein</fullName>
    </recommendedName>
</protein>
<keyword evidence="3" id="KW-1185">Reference proteome</keyword>
<dbReference type="RefSeq" id="WP_067908279.1">
    <property type="nucleotide sequence ID" value="NZ_KQ954244.1"/>
</dbReference>
<accession>A0A124JUU1</accession>
<proteinExistence type="predicted"/>